<dbReference type="RefSeq" id="WP_310472548.1">
    <property type="nucleotide sequence ID" value="NZ_CP136522.1"/>
</dbReference>
<evidence type="ECO:0000313" key="5">
    <source>
        <dbReference type="Proteomes" id="UP001529491"/>
    </source>
</evidence>
<feature type="DNA-binding region" description="H-T-H motif" evidence="2">
    <location>
        <begin position="27"/>
        <end position="46"/>
    </location>
</feature>
<keyword evidence="5" id="KW-1185">Reference proteome</keyword>
<dbReference type="Gene3D" id="1.10.357.10">
    <property type="entry name" value="Tetracycline Repressor, domain 2"/>
    <property type="match status" value="1"/>
</dbReference>
<reference evidence="4 5" key="1">
    <citation type="submission" date="2023-10" db="EMBL/GenBank/DDBJ databases">
        <title>Complete genome sequence of Shewanella sp. DAU334.</title>
        <authorList>
            <person name="Lee Y.-S."/>
            <person name="Jeong H.-R."/>
            <person name="Hwang E.-J."/>
            <person name="Choi Y.-L."/>
            <person name="Kim G.-D."/>
        </authorList>
    </citation>
    <scope>NUCLEOTIDE SEQUENCE [LARGE SCALE GENOMIC DNA]</scope>
    <source>
        <strain evidence="4 5">DAU334</strain>
    </source>
</reference>
<dbReference type="InterPro" id="IPR009057">
    <property type="entry name" value="Homeodomain-like_sf"/>
</dbReference>
<accession>A0ABZ0JZ76</accession>
<keyword evidence="1 2" id="KW-0238">DNA-binding</keyword>
<feature type="domain" description="HTH tetR-type" evidence="3">
    <location>
        <begin position="4"/>
        <end position="64"/>
    </location>
</feature>
<name>A0ABZ0JZ76_9GAMM</name>
<organism evidence="4 5">
    <name type="scientific">Shewanella youngdeokensis</name>
    <dbReference type="NCBI Taxonomy" id="2999068"/>
    <lineage>
        <taxon>Bacteria</taxon>
        <taxon>Pseudomonadati</taxon>
        <taxon>Pseudomonadota</taxon>
        <taxon>Gammaproteobacteria</taxon>
        <taxon>Alteromonadales</taxon>
        <taxon>Shewanellaceae</taxon>
        <taxon>Shewanella</taxon>
    </lineage>
</organism>
<evidence type="ECO:0000313" key="4">
    <source>
        <dbReference type="EMBL" id="WOT04908.1"/>
    </source>
</evidence>
<dbReference type="EMBL" id="CP136522">
    <property type="protein sequence ID" value="WOT04908.1"/>
    <property type="molecule type" value="Genomic_DNA"/>
</dbReference>
<evidence type="ECO:0000256" key="1">
    <source>
        <dbReference type="ARBA" id="ARBA00023125"/>
    </source>
</evidence>
<evidence type="ECO:0000256" key="2">
    <source>
        <dbReference type="PROSITE-ProRule" id="PRU00335"/>
    </source>
</evidence>
<dbReference type="SUPFAM" id="SSF46689">
    <property type="entry name" value="Homeodomain-like"/>
    <property type="match status" value="1"/>
</dbReference>
<dbReference type="PROSITE" id="PS50977">
    <property type="entry name" value="HTH_TETR_2"/>
    <property type="match status" value="1"/>
</dbReference>
<protein>
    <submittedName>
        <fullName evidence="4">TetR/AcrR family transcriptional regulator</fullName>
    </submittedName>
</protein>
<proteinExistence type="predicted"/>
<sequence>MSLTVTQNNIIKQAVLLIEKQGLASFCFTKLANLTNYSKTTLYDSFANKEDVICGIFISNMDDIMKFNRALENTSNLTTKEKLLCLYMFEVIRAWCCKDASLKVNFIATNQYIWHHASKDTISHLAKCFRSRRIDRQNFWQQALDSGELQATTNSIRDISKTLLIIQRGAVVVAHNEMMQDNDNINNCEHIATEMERIFDRLSWTATQPYCDIKRALRVIYDYLGIDDIPNEKVTLDPLKIEMLEFS</sequence>
<dbReference type="InterPro" id="IPR001647">
    <property type="entry name" value="HTH_TetR"/>
</dbReference>
<evidence type="ECO:0000259" key="3">
    <source>
        <dbReference type="PROSITE" id="PS50977"/>
    </source>
</evidence>
<dbReference type="Proteomes" id="UP001529491">
    <property type="component" value="Chromosome"/>
</dbReference>
<gene>
    <name evidence="4" type="ORF">RGE70_16590</name>
</gene>